<name>A0A0B1T8P5_OESDE</name>
<evidence type="ECO:0000313" key="1">
    <source>
        <dbReference type="EMBL" id="KHJ93953.1"/>
    </source>
</evidence>
<evidence type="ECO:0000313" key="2">
    <source>
        <dbReference type="Proteomes" id="UP000053660"/>
    </source>
</evidence>
<dbReference type="OrthoDB" id="5876410at2759"/>
<dbReference type="Proteomes" id="UP000053660">
    <property type="component" value="Unassembled WGS sequence"/>
</dbReference>
<organism evidence="1 2">
    <name type="scientific">Oesophagostomum dentatum</name>
    <name type="common">Nodular worm</name>
    <dbReference type="NCBI Taxonomy" id="61180"/>
    <lineage>
        <taxon>Eukaryota</taxon>
        <taxon>Metazoa</taxon>
        <taxon>Ecdysozoa</taxon>
        <taxon>Nematoda</taxon>
        <taxon>Chromadorea</taxon>
        <taxon>Rhabditida</taxon>
        <taxon>Rhabditina</taxon>
        <taxon>Rhabditomorpha</taxon>
        <taxon>Strongyloidea</taxon>
        <taxon>Strongylidae</taxon>
        <taxon>Oesophagostomum</taxon>
    </lineage>
</organism>
<dbReference type="AlphaFoldDB" id="A0A0B1T8P5"/>
<accession>A0A0B1T8P5</accession>
<protein>
    <submittedName>
        <fullName evidence="1">Uncharacterized protein</fullName>
    </submittedName>
</protein>
<gene>
    <name evidence="1" type="ORF">OESDEN_06123</name>
</gene>
<dbReference type="EMBL" id="KN550534">
    <property type="protein sequence ID" value="KHJ93953.1"/>
    <property type="molecule type" value="Genomic_DNA"/>
</dbReference>
<sequence length="46" mass="5216">MYNDPVNKDVLARISDSVHFHLSIAVKAALVTSPKPRELRELSYPH</sequence>
<keyword evidence="2" id="KW-1185">Reference proteome</keyword>
<reference evidence="1 2" key="1">
    <citation type="submission" date="2014-03" db="EMBL/GenBank/DDBJ databases">
        <title>Draft genome of the hookworm Oesophagostomum dentatum.</title>
        <authorList>
            <person name="Mitreva M."/>
        </authorList>
    </citation>
    <scope>NUCLEOTIDE SEQUENCE [LARGE SCALE GENOMIC DNA]</scope>
    <source>
        <strain evidence="1 2">OD-Hann</strain>
    </source>
</reference>
<proteinExistence type="predicted"/>